<keyword evidence="5" id="KW-0269">Exonuclease</keyword>
<evidence type="ECO:0000256" key="4">
    <source>
        <dbReference type="ARBA" id="ARBA00022801"/>
    </source>
</evidence>
<keyword evidence="3" id="KW-0479">Metal-binding</keyword>
<comment type="subcellular location">
    <subcellularLocation>
        <location evidence="1">Nucleus</location>
    </subcellularLocation>
</comment>
<sequence>MQNTHQLFDLAASTVVNLGNAPNVVLPSYELKLALIKVEDVATADAVLLDIRSGDVIGFDTEYRHFKGPHGLTLCVVQIATERNVFVLDMTQIQRKFAFIYTRSTILTPTAECPAQLHRILVDPTIAKCGVGVEADAKVIWTDFGIEMLKMVDLGWMSRCAFPINYRVKAGPVSLQQCVADMLHHDMSKDDRRTKWELGLKGTSEATQRLVHYAALDAQAGREIYFILAEAIQVTGVQRQTVIPDDWYSYNYSAGMTTRLERNLDGMHEKWSFTVCRWYKGNIITNFWP</sequence>
<evidence type="ECO:0000256" key="3">
    <source>
        <dbReference type="ARBA" id="ARBA00022723"/>
    </source>
</evidence>
<keyword evidence="2" id="KW-0540">Nuclease</keyword>
<keyword evidence="6" id="KW-0460">Magnesium</keyword>
<dbReference type="EMBL" id="JAWWNJ010000039">
    <property type="protein sequence ID" value="KAK7021176.1"/>
    <property type="molecule type" value="Genomic_DNA"/>
</dbReference>
<proteinExistence type="predicted"/>
<dbReference type="InterPro" id="IPR036397">
    <property type="entry name" value="RNaseH_sf"/>
</dbReference>
<dbReference type="GO" id="GO:0003676">
    <property type="term" value="F:nucleic acid binding"/>
    <property type="evidence" value="ECO:0007669"/>
    <property type="project" value="InterPro"/>
</dbReference>
<dbReference type="InterPro" id="IPR002562">
    <property type="entry name" value="3'-5'_exonuclease_dom"/>
</dbReference>
<dbReference type="AlphaFoldDB" id="A0AAW0B5Q0"/>
<comment type="caution">
    <text evidence="11">The sequence shown here is derived from an EMBL/GenBank/DDBJ whole genome shotgun (WGS) entry which is preliminary data.</text>
</comment>
<accession>A0AAW0B5Q0</accession>
<evidence type="ECO:0000256" key="9">
    <source>
        <dbReference type="ARBA" id="ARBA00042761"/>
    </source>
</evidence>
<evidence type="ECO:0000259" key="10">
    <source>
        <dbReference type="Pfam" id="PF01612"/>
    </source>
</evidence>
<dbReference type="Pfam" id="PF01612">
    <property type="entry name" value="DNA_pol_A_exo1"/>
    <property type="match status" value="1"/>
</dbReference>
<keyword evidence="7" id="KW-0539">Nucleus</keyword>
<evidence type="ECO:0000256" key="1">
    <source>
        <dbReference type="ARBA" id="ARBA00004123"/>
    </source>
</evidence>
<keyword evidence="12" id="KW-1185">Reference proteome</keyword>
<gene>
    <name evidence="11" type="ORF">R3P38DRAFT_2781188</name>
</gene>
<reference evidence="11 12" key="1">
    <citation type="journal article" date="2024" name="J Genomics">
        <title>Draft genome sequencing and assembly of Favolaschia claudopus CIRM-BRFM 2984 isolated from oak limbs.</title>
        <authorList>
            <person name="Navarro D."/>
            <person name="Drula E."/>
            <person name="Chaduli D."/>
            <person name="Cazenave R."/>
            <person name="Ahrendt S."/>
            <person name="Wang J."/>
            <person name="Lipzen A."/>
            <person name="Daum C."/>
            <person name="Barry K."/>
            <person name="Grigoriev I.V."/>
            <person name="Favel A."/>
            <person name="Rosso M.N."/>
            <person name="Martin F."/>
        </authorList>
    </citation>
    <scope>NUCLEOTIDE SEQUENCE [LARGE SCALE GENOMIC DNA]</scope>
    <source>
        <strain evidence="11 12">CIRM-BRFM 2984</strain>
    </source>
</reference>
<evidence type="ECO:0000256" key="8">
    <source>
        <dbReference type="ARBA" id="ARBA00040531"/>
    </source>
</evidence>
<dbReference type="PANTHER" id="PTHR13620:SF109">
    <property type="entry name" value="3'-5' EXONUCLEASE"/>
    <property type="match status" value="1"/>
</dbReference>
<evidence type="ECO:0000256" key="7">
    <source>
        <dbReference type="ARBA" id="ARBA00023242"/>
    </source>
</evidence>
<dbReference type="GO" id="GO:0046872">
    <property type="term" value="F:metal ion binding"/>
    <property type="evidence" value="ECO:0007669"/>
    <property type="project" value="UniProtKB-KW"/>
</dbReference>
<evidence type="ECO:0000256" key="2">
    <source>
        <dbReference type="ARBA" id="ARBA00022722"/>
    </source>
</evidence>
<name>A0AAW0B5Q0_9AGAR</name>
<evidence type="ECO:0000313" key="11">
    <source>
        <dbReference type="EMBL" id="KAK7021176.1"/>
    </source>
</evidence>
<dbReference type="PANTHER" id="PTHR13620">
    <property type="entry name" value="3-5 EXONUCLEASE"/>
    <property type="match status" value="1"/>
</dbReference>
<dbReference type="Gene3D" id="3.30.420.10">
    <property type="entry name" value="Ribonuclease H-like superfamily/Ribonuclease H"/>
    <property type="match status" value="1"/>
</dbReference>
<organism evidence="11 12">
    <name type="scientific">Favolaschia claudopus</name>
    <dbReference type="NCBI Taxonomy" id="2862362"/>
    <lineage>
        <taxon>Eukaryota</taxon>
        <taxon>Fungi</taxon>
        <taxon>Dikarya</taxon>
        <taxon>Basidiomycota</taxon>
        <taxon>Agaricomycotina</taxon>
        <taxon>Agaricomycetes</taxon>
        <taxon>Agaricomycetidae</taxon>
        <taxon>Agaricales</taxon>
        <taxon>Marasmiineae</taxon>
        <taxon>Mycenaceae</taxon>
        <taxon>Favolaschia</taxon>
    </lineage>
</organism>
<dbReference type="Proteomes" id="UP001362999">
    <property type="component" value="Unassembled WGS sequence"/>
</dbReference>
<dbReference type="GO" id="GO:0006139">
    <property type="term" value="P:nucleobase-containing compound metabolic process"/>
    <property type="evidence" value="ECO:0007669"/>
    <property type="project" value="InterPro"/>
</dbReference>
<feature type="domain" description="3'-5' exonuclease" evidence="10">
    <location>
        <begin position="38"/>
        <end position="231"/>
    </location>
</feature>
<protein>
    <recommendedName>
        <fullName evidence="8">3'-5' exonuclease</fullName>
    </recommendedName>
    <alternativeName>
        <fullName evidence="9">Werner Syndrome-like exonuclease</fullName>
    </alternativeName>
</protein>
<dbReference type="SUPFAM" id="SSF53098">
    <property type="entry name" value="Ribonuclease H-like"/>
    <property type="match status" value="1"/>
</dbReference>
<evidence type="ECO:0000256" key="5">
    <source>
        <dbReference type="ARBA" id="ARBA00022839"/>
    </source>
</evidence>
<keyword evidence="4" id="KW-0378">Hydrolase</keyword>
<evidence type="ECO:0000313" key="12">
    <source>
        <dbReference type="Proteomes" id="UP001362999"/>
    </source>
</evidence>
<dbReference type="GO" id="GO:0008408">
    <property type="term" value="F:3'-5' exonuclease activity"/>
    <property type="evidence" value="ECO:0007669"/>
    <property type="project" value="InterPro"/>
</dbReference>
<evidence type="ECO:0000256" key="6">
    <source>
        <dbReference type="ARBA" id="ARBA00022842"/>
    </source>
</evidence>
<dbReference type="InterPro" id="IPR051132">
    <property type="entry name" value="3-5_Exonuclease_domain"/>
</dbReference>
<dbReference type="InterPro" id="IPR012337">
    <property type="entry name" value="RNaseH-like_sf"/>
</dbReference>
<dbReference type="GO" id="GO:0005634">
    <property type="term" value="C:nucleus"/>
    <property type="evidence" value="ECO:0007669"/>
    <property type="project" value="UniProtKB-SubCell"/>
</dbReference>